<sequence length="369" mass="40727">MADTNNSRRFTLPRVARDPRFRAGRKLVQSGQAEQAVALFASLLEECRTTYGEAHIEAAPAYYEYGNAIFRAFPPPGEEVEESDRGESSVSKSPHVRDAAAAAAERRAQDTSNMTTDSADAINNHHIEEVKPENLITGVDQVETETGVGTIDESTDENDTADDDDRRLALEMMETCWSILDEYLASVDSESSAEVSYCSWATDQVPRVLTGIGDVFSSLQRHADAADTYCRALGHRQTALEAFSEKELSIEFLQSRRRVVEANVLIAEELLACPVGEDVVTSESKDTLVQAAERVDFARGYYDRARDQLQETVLLMGQMAAKGADIQQEKEDICFASTMVMGVGMILAELDEQAAEKNTEPVKKKGRHK</sequence>
<proteinExistence type="predicted"/>
<evidence type="ECO:0008006" key="3">
    <source>
        <dbReference type="Google" id="ProtNLM"/>
    </source>
</evidence>
<protein>
    <recommendedName>
        <fullName evidence="3">Tetratricopeptide SHNi-TPR domain-containing protein</fullName>
    </recommendedName>
</protein>
<dbReference type="EMBL" id="OU594942">
    <property type="protein sequence ID" value="CAG9277629.1"/>
    <property type="molecule type" value="Genomic_DNA"/>
</dbReference>
<evidence type="ECO:0000313" key="2">
    <source>
        <dbReference type="EMBL" id="CAG9277629.1"/>
    </source>
</evidence>
<organism evidence="2">
    <name type="scientific">Phaeodactylum tricornutum</name>
    <name type="common">Diatom</name>
    <dbReference type="NCBI Taxonomy" id="2850"/>
    <lineage>
        <taxon>Eukaryota</taxon>
        <taxon>Sar</taxon>
        <taxon>Stramenopiles</taxon>
        <taxon>Ochrophyta</taxon>
        <taxon>Bacillariophyta</taxon>
        <taxon>Bacillariophyceae</taxon>
        <taxon>Bacillariophycidae</taxon>
        <taxon>Naviculales</taxon>
        <taxon>Phaeodactylaceae</taxon>
        <taxon>Phaeodactylum</taxon>
    </lineage>
</organism>
<dbReference type="Proteomes" id="UP000836788">
    <property type="component" value="Chromosome 1"/>
</dbReference>
<gene>
    <name evidence="2" type="ORF">PTTT1_LOCUS4392</name>
</gene>
<name>A0A8J9WZX0_PHATR</name>
<accession>A0A8J9WZX0</accession>
<reference evidence="2" key="1">
    <citation type="submission" date="2022-02" db="EMBL/GenBank/DDBJ databases">
        <authorList>
            <person name="Giguere J D."/>
        </authorList>
    </citation>
    <scope>NUCLEOTIDE SEQUENCE</scope>
    <source>
        <strain evidence="2">CCAP 1055/1</strain>
    </source>
</reference>
<feature type="region of interest" description="Disordered" evidence="1">
    <location>
        <begin position="74"/>
        <end position="118"/>
    </location>
</feature>
<dbReference type="AlphaFoldDB" id="A0A8J9WZX0"/>
<evidence type="ECO:0000256" key="1">
    <source>
        <dbReference type="SAM" id="MobiDB-lite"/>
    </source>
</evidence>